<evidence type="ECO:0000256" key="3">
    <source>
        <dbReference type="ARBA" id="ARBA00007880"/>
    </source>
</evidence>
<evidence type="ECO:0000313" key="12">
    <source>
        <dbReference type="Proteomes" id="UP001208771"/>
    </source>
</evidence>
<dbReference type="Proteomes" id="UP001208771">
    <property type="component" value="Unassembled WGS sequence"/>
</dbReference>
<gene>
    <name evidence="11" type="primary">alr</name>
    <name evidence="11" type="ORF">NOF55_18235</name>
</gene>
<accession>A0AAE3SW74</accession>
<dbReference type="SUPFAM" id="SSF50621">
    <property type="entry name" value="Alanine racemase C-terminal domain-like"/>
    <property type="match status" value="1"/>
</dbReference>
<dbReference type="Pfam" id="PF01168">
    <property type="entry name" value="Ala_racemase_N"/>
    <property type="match status" value="1"/>
</dbReference>
<dbReference type="PANTHER" id="PTHR30511:SF0">
    <property type="entry name" value="ALANINE RACEMASE, CATABOLIC-RELATED"/>
    <property type="match status" value="1"/>
</dbReference>
<evidence type="ECO:0000256" key="7">
    <source>
        <dbReference type="HAMAP-Rule" id="MF_01201"/>
    </source>
</evidence>
<dbReference type="GO" id="GO:0008784">
    <property type="term" value="F:alanine racemase activity"/>
    <property type="evidence" value="ECO:0007669"/>
    <property type="project" value="UniProtKB-UniRule"/>
</dbReference>
<organism evidence="11 12">
    <name type="scientific">Ectorhizobium quercum</name>
    <dbReference type="NCBI Taxonomy" id="2965071"/>
    <lineage>
        <taxon>Bacteria</taxon>
        <taxon>Pseudomonadati</taxon>
        <taxon>Pseudomonadota</taxon>
        <taxon>Alphaproteobacteria</taxon>
        <taxon>Hyphomicrobiales</taxon>
        <taxon>Rhizobiaceae</taxon>
        <taxon>Ectorhizobium</taxon>
    </lineage>
</organism>
<feature type="binding site" evidence="7 9">
    <location>
        <position position="332"/>
    </location>
    <ligand>
        <name>substrate</name>
    </ligand>
</feature>
<evidence type="ECO:0000256" key="1">
    <source>
        <dbReference type="ARBA" id="ARBA00000316"/>
    </source>
</evidence>
<evidence type="ECO:0000256" key="6">
    <source>
        <dbReference type="ARBA" id="ARBA00023235"/>
    </source>
</evidence>
<keyword evidence="5 7" id="KW-0663">Pyridoxal phosphate</keyword>
<dbReference type="SMART" id="SM01005">
    <property type="entry name" value="Ala_racemase_C"/>
    <property type="match status" value="1"/>
</dbReference>
<dbReference type="InterPro" id="IPR000821">
    <property type="entry name" value="Ala_racemase"/>
</dbReference>
<feature type="active site" description="Proton acceptor; specific for D-alanine" evidence="7">
    <location>
        <position position="54"/>
    </location>
</feature>
<evidence type="ECO:0000256" key="8">
    <source>
        <dbReference type="PIRSR" id="PIRSR600821-50"/>
    </source>
</evidence>
<feature type="binding site" evidence="7 9">
    <location>
        <position position="151"/>
    </location>
    <ligand>
        <name>substrate</name>
    </ligand>
</feature>
<comment type="similarity">
    <text evidence="3 7">Belongs to the alanine racemase family.</text>
</comment>
<dbReference type="InterPro" id="IPR011079">
    <property type="entry name" value="Ala_racemase_C"/>
</dbReference>
<evidence type="ECO:0000256" key="2">
    <source>
        <dbReference type="ARBA" id="ARBA00001933"/>
    </source>
</evidence>
<keyword evidence="6 7" id="KW-0413">Isomerase</keyword>
<dbReference type="AlphaFoldDB" id="A0AAE3SW74"/>
<dbReference type="GO" id="GO:0005829">
    <property type="term" value="C:cytosol"/>
    <property type="evidence" value="ECO:0007669"/>
    <property type="project" value="TreeGrafter"/>
</dbReference>
<evidence type="ECO:0000256" key="4">
    <source>
        <dbReference type="ARBA" id="ARBA00013089"/>
    </source>
</evidence>
<name>A0AAE3SW74_9HYPH</name>
<dbReference type="EC" id="5.1.1.1" evidence="4 7"/>
<dbReference type="InterPro" id="IPR001608">
    <property type="entry name" value="Ala_racemase_N"/>
</dbReference>
<dbReference type="RefSeq" id="WP_306412546.1">
    <property type="nucleotide sequence ID" value="NZ_JANFPI010000006.1"/>
</dbReference>
<dbReference type="HAMAP" id="MF_01201">
    <property type="entry name" value="Ala_racemase"/>
    <property type="match status" value="1"/>
</dbReference>
<protein>
    <recommendedName>
        <fullName evidence="4 7">Alanine racemase</fullName>
        <ecNumber evidence="4 7">5.1.1.1</ecNumber>
    </recommendedName>
</protein>
<dbReference type="InterPro" id="IPR020622">
    <property type="entry name" value="Ala_racemase_pyridoxalP-BS"/>
</dbReference>
<evidence type="ECO:0000259" key="10">
    <source>
        <dbReference type="SMART" id="SM01005"/>
    </source>
</evidence>
<dbReference type="CDD" id="cd00430">
    <property type="entry name" value="PLPDE_III_AR"/>
    <property type="match status" value="1"/>
</dbReference>
<dbReference type="NCBIfam" id="TIGR00492">
    <property type="entry name" value="alr"/>
    <property type="match status" value="1"/>
</dbReference>
<evidence type="ECO:0000256" key="5">
    <source>
        <dbReference type="ARBA" id="ARBA00022898"/>
    </source>
</evidence>
<keyword evidence="12" id="KW-1185">Reference proteome</keyword>
<dbReference type="PROSITE" id="PS00395">
    <property type="entry name" value="ALANINE_RACEMASE"/>
    <property type="match status" value="1"/>
</dbReference>
<comment type="pathway">
    <text evidence="7">Amino-acid biosynthesis; D-alanine biosynthesis; D-alanine from L-alanine: step 1/1.</text>
</comment>
<comment type="caution">
    <text evidence="11">The sequence shown here is derived from an EMBL/GenBank/DDBJ whole genome shotgun (WGS) entry which is preliminary data.</text>
</comment>
<dbReference type="Pfam" id="PF00842">
    <property type="entry name" value="Ala_racemase_C"/>
    <property type="match status" value="1"/>
</dbReference>
<dbReference type="PRINTS" id="PR00992">
    <property type="entry name" value="ALARACEMASE"/>
</dbReference>
<dbReference type="GO" id="GO:0030632">
    <property type="term" value="P:D-alanine biosynthetic process"/>
    <property type="evidence" value="ECO:0007669"/>
    <property type="project" value="UniProtKB-UniRule"/>
</dbReference>
<comment type="catalytic activity">
    <reaction evidence="1 7">
        <text>L-alanine = D-alanine</text>
        <dbReference type="Rhea" id="RHEA:20249"/>
        <dbReference type="ChEBI" id="CHEBI:57416"/>
        <dbReference type="ChEBI" id="CHEBI:57972"/>
        <dbReference type="EC" id="5.1.1.1"/>
    </reaction>
</comment>
<evidence type="ECO:0000313" key="11">
    <source>
        <dbReference type="EMBL" id="MCX8999050.1"/>
    </source>
</evidence>
<dbReference type="Gene3D" id="2.40.37.10">
    <property type="entry name" value="Lyase, Ornithine Decarboxylase, Chain A, domain 1"/>
    <property type="match status" value="1"/>
</dbReference>
<evidence type="ECO:0000256" key="9">
    <source>
        <dbReference type="PIRSR" id="PIRSR600821-52"/>
    </source>
</evidence>
<dbReference type="EMBL" id="JANFPI010000006">
    <property type="protein sequence ID" value="MCX8999050.1"/>
    <property type="molecule type" value="Genomic_DNA"/>
</dbReference>
<comment type="function">
    <text evidence="7">Catalyzes the interconversion of L-alanine and D-alanine. May also act on other amino acids.</text>
</comment>
<feature type="domain" description="Alanine racemase C-terminal" evidence="10">
    <location>
        <begin position="252"/>
        <end position="389"/>
    </location>
</feature>
<reference evidence="11" key="1">
    <citation type="submission" date="2022-07" db="EMBL/GenBank/DDBJ databases">
        <title>Ectorhizobium quercum gen.nov., sp. nov.</title>
        <authorList>
            <person name="Ma T."/>
            <person name="Li Y."/>
        </authorList>
    </citation>
    <scope>NUCLEOTIDE SEQUENCE</scope>
    <source>
        <strain evidence="11">BDR2-2</strain>
    </source>
</reference>
<dbReference type="PANTHER" id="PTHR30511">
    <property type="entry name" value="ALANINE RACEMASE"/>
    <property type="match status" value="1"/>
</dbReference>
<dbReference type="SUPFAM" id="SSF51419">
    <property type="entry name" value="PLP-binding barrel"/>
    <property type="match status" value="1"/>
</dbReference>
<feature type="active site" description="Proton acceptor; specific for L-alanine" evidence="7">
    <location>
        <position position="273"/>
    </location>
</feature>
<sequence length="392" mass="41491">MPDIDDFSPDDDFPLASAFEHAPLRLTVDLGAMADNWRDMAKRSGKARAAAVVKADAYGLGIEDAGQTFYRAGARDFFVATVAEGVTLRPYAPQARIFVLSGVWPGQEADILGSDLVPVLASEEQLSHWTAVAAQAGDHPCALQVDTGFNRLGLTAEDALSLAGDPCRPASFSPVLVLSHLACGDTPSSTMNTVQRESFQQVAAAYEGIDSSLSASAGIFLGPDYHFDLTRPGIALYGGEAVNGMANPMRPVATAEARIVMIREAGEGQTVSYGGTYRLQRASRLAIAAVGYADGYQRSLSGSGIPLREMGYGGAYGFVNGYQVPVAGRVTMDMTIFDVTDVPANAVRAGDYIELFGPNVPLDEVARAAGTIGYEILTSTGLRYERLALEAE</sequence>
<dbReference type="Gene3D" id="3.20.20.10">
    <property type="entry name" value="Alanine racemase"/>
    <property type="match status" value="1"/>
</dbReference>
<dbReference type="GO" id="GO:0030170">
    <property type="term" value="F:pyridoxal phosphate binding"/>
    <property type="evidence" value="ECO:0007669"/>
    <property type="project" value="UniProtKB-UniRule"/>
</dbReference>
<proteinExistence type="inferred from homology"/>
<dbReference type="InterPro" id="IPR009006">
    <property type="entry name" value="Ala_racemase/Decarboxylase_C"/>
</dbReference>
<comment type="cofactor">
    <cofactor evidence="2 7 8">
        <name>pyridoxal 5'-phosphate</name>
        <dbReference type="ChEBI" id="CHEBI:597326"/>
    </cofactor>
</comment>
<feature type="modified residue" description="N6-(pyridoxal phosphate)lysine" evidence="7 8">
    <location>
        <position position="54"/>
    </location>
</feature>
<dbReference type="InterPro" id="IPR029066">
    <property type="entry name" value="PLP-binding_barrel"/>
</dbReference>